<evidence type="ECO:0000256" key="3">
    <source>
        <dbReference type="SAM" id="MobiDB-lite"/>
    </source>
</evidence>
<evidence type="ECO:0000313" key="5">
    <source>
        <dbReference type="EMBL" id="SPP81129.1"/>
    </source>
</evidence>
<sequence>MPQNCLESIKRRQRILGRVEPEVMPKVGSEGLYTNLLHWFKVNVLEKLARKKYAADFLKPLDNPNFYKITKNPLDIGIIRRRIDNRYYSTLAEALRDFRIMLDNYCEYFAPHDESGTRMGRSLLKLMIHRQLGPEVPLTRHPRRASPKAVHGRTLKSQCEAKLRKFRLLAKNLQHSFARTLLGKCDYMKKKLSECNFRTREQFMEEFRSILHDFRTSAVQYLHSKGYPNIPKKPSLEEPMDGSGSDSDSAISCDCESCSDSSCDCSCSCSCQDSSLSSDSDNETPAKKIKF</sequence>
<dbReference type="Pfam" id="PF00439">
    <property type="entry name" value="Bromodomain"/>
    <property type="match status" value="1"/>
</dbReference>
<dbReference type="STRING" id="7266.A0A3B0K554"/>
<dbReference type="Proteomes" id="UP000268350">
    <property type="component" value="Unassembled WGS sequence"/>
</dbReference>
<dbReference type="InterPro" id="IPR036427">
    <property type="entry name" value="Bromodomain-like_sf"/>
</dbReference>
<organism evidence="5 6">
    <name type="scientific">Drosophila guanche</name>
    <name type="common">Fruit fly</name>
    <dbReference type="NCBI Taxonomy" id="7266"/>
    <lineage>
        <taxon>Eukaryota</taxon>
        <taxon>Metazoa</taxon>
        <taxon>Ecdysozoa</taxon>
        <taxon>Arthropoda</taxon>
        <taxon>Hexapoda</taxon>
        <taxon>Insecta</taxon>
        <taxon>Pterygota</taxon>
        <taxon>Neoptera</taxon>
        <taxon>Endopterygota</taxon>
        <taxon>Diptera</taxon>
        <taxon>Brachycera</taxon>
        <taxon>Muscomorpha</taxon>
        <taxon>Ephydroidea</taxon>
        <taxon>Drosophilidae</taxon>
        <taxon>Drosophila</taxon>
        <taxon>Sophophora</taxon>
    </lineage>
</organism>
<feature type="domain" description="Bromo" evidence="4">
    <location>
        <begin position="64"/>
        <end position="116"/>
    </location>
</feature>
<dbReference type="SMART" id="SM00297">
    <property type="entry name" value="BROMO"/>
    <property type="match status" value="1"/>
</dbReference>
<accession>A0A3B0K554</accession>
<dbReference type="SUPFAM" id="SSF47370">
    <property type="entry name" value="Bromodomain"/>
    <property type="match status" value="1"/>
</dbReference>
<dbReference type="Gene3D" id="1.20.920.10">
    <property type="entry name" value="Bromodomain-like"/>
    <property type="match status" value="1"/>
</dbReference>
<name>A0A3B0K554_DROGU</name>
<evidence type="ECO:0000313" key="6">
    <source>
        <dbReference type="Proteomes" id="UP000268350"/>
    </source>
</evidence>
<protein>
    <recommendedName>
        <fullName evidence="4">Bromo domain-containing protein</fullName>
    </recommendedName>
</protein>
<reference evidence="6" key="1">
    <citation type="submission" date="2018-01" db="EMBL/GenBank/DDBJ databases">
        <authorList>
            <person name="Alioto T."/>
            <person name="Alioto T."/>
        </authorList>
    </citation>
    <scope>NUCLEOTIDE SEQUENCE [LARGE SCALE GENOMIC DNA]</scope>
</reference>
<evidence type="ECO:0000256" key="2">
    <source>
        <dbReference type="PROSITE-ProRule" id="PRU00035"/>
    </source>
</evidence>
<dbReference type="OMA" id="ISCDCES"/>
<keyword evidence="6" id="KW-1185">Reference proteome</keyword>
<keyword evidence="1 2" id="KW-0103">Bromodomain</keyword>
<evidence type="ECO:0000259" key="4">
    <source>
        <dbReference type="PROSITE" id="PS50014"/>
    </source>
</evidence>
<feature type="compositionally biased region" description="Low complexity" evidence="3">
    <location>
        <begin position="243"/>
        <end position="263"/>
    </location>
</feature>
<dbReference type="PRINTS" id="PR00503">
    <property type="entry name" value="BROMODOMAIN"/>
</dbReference>
<proteinExistence type="predicted"/>
<evidence type="ECO:0000256" key="1">
    <source>
        <dbReference type="ARBA" id="ARBA00023117"/>
    </source>
</evidence>
<dbReference type="PROSITE" id="PS50014">
    <property type="entry name" value="BROMODOMAIN_2"/>
    <property type="match status" value="1"/>
</dbReference>
<dbReference type="EMBL" id="OUUW01000005">
    <property type="protein sequence ID" value="SPP81129.1"/>
    <property type="molecule type" value="Genomic_DNA"/>
</dbReference>
<dbReference type="OrthoDB" id="6017at2759"/>
<feature type="region of interest" description="Disordered" evidence="3">
    <location>
        <begin position="229"/>
        <end position="291"/>
    </location>
</feature>
<dbReference type="InterPro" id="IPR001487">
    <property type="entry name" value="Bromodomain"/>
</dbReference>
<dbReference type="AlphaFoldDB" id="A0A3B0K554"/>
<gene>
    <name evidence="5" type="ORF">DGUA_6G006113</name>
</gene>